<dbReference type="Gene3D" id="1.10.220.150">
    <property type="entry name" value="Arf GTPase activating protein"/>
    <property type="match status" value="1"/>
</dbReference>
<reference evidence="4" key="1">
    <citation type="submission" date="2020-06" db="EMBL/GenBank/DDBJ databases">
        <authorList>
            <consortium name="Plant Systems Biology data submission"/>
        </authorList>
    </citation>
    <scope>NUCLEOTIDE SEQUENCE</scope>
    <source>
        <strain evidence="4">D6</strain>
    </source>
</reference>
<dbReference type="OrthoDB" id="10266696at2759"/>
<dbReference type="Proteomes" id="UP001153069">
    <property type="component" value="Unassembled WGS sequence"/>
</dbReference>
<feature type="region of interest" description="Disordered" evidence="2">
    <location>
        <begin position="982"/>
        <end position="1001"/>
    </location>
</feature>
<keyword evidence="1" id="KW-0479">Metal-binding</keyword>
<feature type="compositionally biased region" description="Polar residues" evidence="2">
    <location>
        <begin position="426"/>
        <end position="438"/>
    </location>
</feature>
<feature type="compositionally biased region" description="Basic residues" evidence="2">
    <location>
        <begin position="277"/>
        <end position="292"/>
    </location>
</feature>
<dbReference type="SUPFAM" id="SSF57863">
    <property type="entry name" value="ArfGap/RecO-like zinc finger"/>
    <property type="match status" value="1"/>
</dbReference>
<dbReference type="PANTHER" id="PTHR46220:SF1">
    <property type="entry name" value="ADP-RIBOSYLATION FACTOR GTPASE-ACTIVATING PROTEIN AGD12"/>
    <property type="match status" value="1"/>
</dbReference>
<dbReference type="EMBL" id="CAICTM010000003">
    <property type="protein sequence ID" value="CAB9496240.1"/>
    <property type="molecule type" value="Genomic_DNA"/>
</dbReference>
<sequence>MDRREELQARKQRLQAVALLPANRVCSECPEQEPTWASLLKPPVANGKAIGVLCCYRCYSFHFQLGKTICQVKNIKMVEEWTNEEVEAMERGGGNQVVNAMYEAKLQPADYDKSEVLEDEDEDDMYRQEFVQHKYEELRYFAKHLYETQLRRASSSTNALQASVHDGPVPPAGKALARRCKSFDDNQQDVVAAEAELDRSKDFVKKPMRRRSQSFNDERWTTDEEHESTDDDQKLSYQMPGHLGVAGKRQKRRKSMPLKIGGNSSNTANDSGNSSKNRNRSSVKERRQRRASIKSSLEREAQQRRASQTGNNNSPSNEDLGYGDEQQNDRQNDMDATRRRCNRRRRDSNMSHNDGSGRRRSGRRKSASSIIMGTASISVDARKNACPSTAPRMPTRCVSDDSGTDGDDNNNNNDGDFTDYDDTPVNDRSLSPPKSNTPSSSRRMRRMSMPHSMFSSDTDDTEDEETMASHYKMHMLKTTRLSDPTIKKLSPFGVNLGYGYNDCHDSISSIEAEPQQHALKPMYMIPRRGSTGDGKQPVKLAALPQPSQQQPSKLLDPLQGGSELSSDEIMFGDAEPRKEKRRGKKNRRQMRRCSTGGAVDKFFLDAGQADGLSRCHADEDREANLRNWSPPEIPKPALNNALKKHRTPRRCSVGAESGPIDNKEQHPSTNTNISKNMSPDQSTTTNPAKNKTQQASIETSNASKGKEHHSSLVDPAKSRSRKTSKSNKQPTTEELGYGDDTGNRAALHAGPSEEDLGYGDLDYKADASSKRKFGVASLKAKESPLGYESCRKDELPIPLQHAVGRRGSSTGHHDADASHGRASRRLSRQGGSDERSRSMSRSRTRRPSASTPHESLRRPSLRDHRSQSVGGGLSFPSNPTRSTHVSSRRPSLRDHRSQSVGGGLSISNPPRTSGGFSMLDSGRTMVRSDSVSSLCSEVSVNAALLYAGGSKYNSCVCKKPDFVGSKSPVSVAVIAATASSGADCSLRDQEKGPENDDKDCHCETADAEGAIEEAKPSSATKRQSKKDYWKAKLAEKSKPKKDAEGLSSRERRRRVPSVGLAA</sequence>
<accession>A0A9N8H222</accession>
<name>A0A9N8H222_9STRA</name>
<dbReference type="PROSITE" id="PS50115">
    <property type="entry name" value="ARFGAP"/>
    <property type="match status" value="1"/>
</dbReference>
<proteinExistence type="predicted"/>
<evidence type="ECO:0000259" key="3">
    <source>
        <dbReference type="PROSITE" id="PS50115"/>
    </source>
</evidence>
<feature type="region of interest" description="Disordered" evidence="2">
    <location>
        <begin position="803"/>
        <end position="921"/>
    </location>
</feature>
<keyword evidence="1" id="KW-0862">Zinc</keyword>
<dbReference type="GO" id="GO:0008270">
    <property type="term" value="F:zinc ion binding"/>
    <property type="evidence" value="ECO:0007669"/>
    <property type="project" value="UniProtKB-KW"/>
</dbReference>
<feature type="compositionally biased region" description="Basic and acidic residues" evidence="2">
    <location>
        <begin position="1025"/>
        <end position="1049"/>
    </location>
</feature>
<dbReference type="SMART" id="SM00105">
    <property type="entry name" value="ArfGap"/>
    <property type="match status" value="1"/>
</dbReference>
<evidence type="ECO:0000256" key="2">
    <source>
        <dbReference type="SAM" id="MobiDB-lite"/>
    </source>
</evidence>
<evidence type="ECO:0000313" key="4">
    <source>
        <dbReference type="EMBL" id="CAB9496240.1"/>
    </source>
</evidence>
<feature type="region of interest" description="Disordered" evidence="2">
    <location>
        <begin position="543"/>
        <end position="593"/>
    </location>
</feature>
<dbReference type="Pfam" id="PF01412">
    <property type="entry name" value="ArfGap"/>
    <property type="match status" value="1"/>
</dbReference>
<feature type="compositionally biased region" description="Basic residues" evidence="2">
    <location>
        <begin position="579"/>
        <end position="591"/>
    </location>
</feature>
<keyword evidence="5" id="KW-1185">Reference proteome</keyword>
<comment type="caution">
    <text evidence="4">The sequence shown here is derived from an EMBL/GenBank/DDBJ whole genome shotgun (WGS) entry which is preliminary data.</text>
</comment>
<feature type="compositionally biased region" description="Low complexity" evidence="2">
    <location>
        <begin position="543"/>
        <end position="559"/>
    </location>
</feature>
<feature type="compositionally biased region" description="Polar residues" evidence="2">
    <location>
        <begin position="304"/>
        <end position="317"/>
    </location>
</feature>
<keyword evidence="1" id="KW-0863">Zinc-finger</keyword>
<feature type="compositionally biased region" description="Polar residues" evidence="2">
    <location>
        <begin position="667"/>
        <end position="703"/>
    </location>
</feature>
<evidence type="ECO:0000256" key="1">
    <source>
        <dbReference type="PROSITE-ProRule" id="PRU00288"/>
    </source>
</evidence>
<gene>
    <name evidence="4" type="ORF">SEMRO_3_G002150.1</name>
</gene>
<feature type="compositionally biased region" description="Basic and acidic residues" evidence="2">
    <location>
        <begin position="985"/>
        <end position="1001"/>
    </location>
</feature>
<feature type="compositionally biased region" description="Polar residues" evidence="2">
    <location>
        <begin position="905"/>
        <end position="915"/>
    </location>
</feature>
<dbReference type="InterPro" id="IPR001164">
    <property type="entry name" value="ArfGAP_dom"/>
</dbReference>
<feature type="compositionally biased region" description="Basic and acidic residues" evidence="2">
    <location>
        <begin position="854"/>
        <end position="866"/>
    </location>
</feature>
<organism evidence="4 5">
    <name type="scientific">Seminavis robusta</name>
    <dbReference type="NCBI Taxonomy" id="568900"/>
    <lineage>
        <taxon>Eukaryota</taxon>
        <taxon>Sar</taxon>
        <taxon>Stramenopiles</taxon>
        <taxon>Ochrophyta</taxon>
        <taxon>Bacillariophyta</taxon>
        <taxon>Bacillariophyceae</taxon>
        <taxon>Bacillariophycidae</taxon>
        <taxon>Naviculales</taxon>
        <taxon>Naviculaceae</taxon>
        <taxon>Seminavis</taxon>
    </lineage>
</organism>
<evidence type="ECO:0000313" key="5">
    <source>
        <dbReference type="Proteomes" id="UP001153069"/>
    </source>
</evidence>
<protein>
    <submittedName>
        <fullName evidence="4">Probable ADP-ribosylation factor GTPase-activating protein</fullName>
    </submittedName>
</protein>
<feature type="domain" description="Arf-GAP" evidence="3">
    <location>
        <begin position="8"/>
        <end position="150"/>
    </location>
</feature>
<dbReference type="GO" id="GO:0005096">
    <property type="term" value="F:GTPase activator activity"/>
    <property type="evidence" value="ECO:0007669"/>
    <property type="project" value="InterPro"/>
</dbReference>
<feature type="compositionally biased region" description="Basic and acidic residues" evidence="2">
    <location>
        <begin position="327"/>
        <end position="338"/>
    </location>
</feature>
<dbReference type="AlphaFoldDB" id="A0A9N8H222"/>
<dbReference type="InterPro" id="IPR038508">
    <property type="entry name" value="ArfGAP_dom_sf"/>
</dbReference>
<feature type="region of interest" description="Disordered" evidence="2">
    <location>
        <begin position="1010"/>
        <end position="1062"/>
    </location>
</feature>
<dbReference type="GO" id="GO:0005543">
    <property type="term" value="F:phospholipid binding"/>
    <property type="evidence" value="ECO:0007669"/>
    <property type="project" value="InterPro"/>
</dbReference>
<dbReference type="PANTHER" id="PTHR46220">
    <property type="entry name" value="ADP-RIBOSYLATION FACTOR GTPASE-ACTIVATING PROTEIN AGD12"/>
    <property type="match status" value="1"/>
</dbReference>
<dbReference type="InterPro" id="IPR044518">
    <property type="entry name" value="ARF_GAP_AGD11/12/13"/>
</dbReference>
<feature type="region of interest" description="Disordered" evidence="2">
    <location>
        <begin position="623"/>
        <end position="760"/>
    </location>
</feature>
<feature type="region of interest" description="Disordered" evidence="2">
    <location>
        <begin position="207"/>
        <end position="464"/>
    </location>
</feature>
<feature type="compositionally biased region" description="Polar residues" evidence="2">
    <location>
        <begin position="875"/>
        <end position="889"/>
    </location>
</feature>
<dbReference type="InterPro" id="IPR037278">
    <property type="entry name" value="ARFGAP/RecO"/>
</dbReference>